<dbReference type="EMBL" id="CAJFCW020000003">
    <property type="protein sequence ID" value="CAG9105833.1"/>
    <property type="molecule type" value="Genomic_DNA"/>
</dbReference>
<dbReference type="Proteomes" id="UP000783686">
    <property type="component" value="Unassembled WGS sequence"/>
</dbReference>
<evidence type="ECO:0000313" key="11">
    <source>
        <dbReference type="EMBL" id="CAD5216378.1"/>
    </source>
</evidence>
<evidence type="ECO:0000313" key="12">
    <source>
        <dbReference type="Proteomes" id="UP000614601"/>
    </source>
</evidence>
<evidence type="ECO:0000256" key="4">
    <source>
        <dbReference type="ARBA" id="ARBA00022679"/>
    </source>
</evidence>
<evidence type="ECO:0000256" key="3">
    <source>
        <dbReference type="ARBA" id="ARBA00016301"/>
    </source>
</evidence>
<evidence type="ECO:0000256" key="8">
    <source>
        <dbReference type="ARBA" id="ARBA00048794"/>
    </source>
</evidence>
<evidence type="ECO:0000256" key="1">
    <source>
        <dbReference type="ARBA" id="ARBA00006195"/>
    </source>
</evidence>
<dbReference type="AlphaFoldDB" id="A0A811KM57"/>
<dbReference type="Proteomes" id="UP000614601">
    <property type="component" value="Unassembled WGS sequence"/>
</dbReference>
<protein>
    <recommendedName>
        <fullName evidence="3">L-aminoadipate-semialdehyde dehydrogenase-phosphopantetheinyl transferase</fullName>
        <ecNumber evidence="2">2.7.8.7</ecNumber>
    </recommendedName>
    <alternativeName>
        <fullName evidence="5">4'-phosphopantetheinyl transferase</fullName>
    </alternativeName>
    <alternativeName>
        <fullName evidence="6">Alpha-aminoadipic semialdehyde dehydrogenase-phosphopantetheinyl transferase</fullName>
    </alternativeName>
</protein>
<dbReference type="EC" id="2.7.8.7" evidence="2"/>
<dbReference type="Pfam" id="PF22624">
    <property type="entry name" value="AASDHPPT_N"/>
    <property type="match status" value="1"/>
</dbReference>
<evidence type="ECO:0000256" key="7">
    <source>
        <dbReference type="ARBA" id="ARBA00048641"/>
    </source>
</evidence>
<dbReference type="Pfam" id="PF01648">
    <property type="entry name" value="ACPS"/>
    <property type="match status" value="1"/>
</dbReference>
<comment type="similarity">
    <text evidence="1">Belongs to the P-Pant transferase superfamily. AcpS family.</text>
</comment>
<gene>
    <name evidence="11" type="ORF">BOKJ2_LOCUS6563</name>
</gene>
<dbReference type="InterPro" id="IPR008278">
    <property type="entry name" value="4-PPantetheinyl_Trfase_dom"/>
</dbReference>
<dbReference type="EMBL" id="CAJFDH010000003">
    <property type="protein sequence ID" value="CAD5216378.1"/>
    <property type="molecule type" value="Genomic_DNA"/>
</dbReference>
<dbReference type="InterPro" id="IPR050559">
    <property type="entry name" value="P-Pant_transferase_sf"/>
</dbReference>
<proteinExistence type="inferred from homology"/>
<dbReference type="GO" id="GO:0005829">
    <property type="term" value="C:cytosol"/>
    <property type="evidence" value="ECO:0007669"/>
    <property type="project" value="TreeGrafter"/>
</dbReference>
<dbReference type="PANTHER" id="PTHR12215:SF23">
    <property type="entry name" value="L-AMINOADIPATE-SEMIALDEHYDE DEHYDROGENASE-PHOSPHOPANTETHEINYL TRANSFERASE"/>
    <property type="match status" value="1"/>
</dbReference>
<dbReference type="SUPFAM" id="SSF56214">
    <property type="entry name" value="4'-phosphopantetheinyl transferase"/>
    <property type="match status" value="2"/>
</dbReference>
<feature type="domain" description="4'-phosphopantetheinyl transferase" evidence="9">
    <location>
        <begin position="151"/>
        <end position="272"/>
    </location>
</feature>
<evidence type="ECO:0000259" key="9">
    <source>
        <dbReference type="Pfam" id="PF01648"/>
    </source>
</evidence>
<comment type="catalytic activity">
    <reaction evidence="7">
        <text>apo-[ACP] + CoA = holo-[ACP] + adenosine 3',5'-bisphosphate + H(+)</text>
        <dbReference type="Rhea" id="RHEA:12068"/>
        <dbReference type="Rhea" id="RHEA-COMP:9685"/>
        <dbReference type="Rhea" id="RHEA-COMP:9690"/>
        <dbReference type="ChEBI" id="CHEBI:15378"/>
        <dbReference type="ChEBI" id="CHEBI:29999"/>
        <dbReference type="ChEBI" id="CHEBI:57287"/>
        <dbReference type="ChEBI" id="CHEBI:58343"/>
        <dbReference type="ChEBI" id="CHEBI:64479"/>
        <dbReference type="EC" id="2.7.8.7"/>
    </reaction>
    <physiologicalReaction direction="left-to-right" evidence="7">
        <dbReference type="Rhea" id="RHEA:12069"/>
    </physiologicalReaction>
</comment>
<dbReference type="OrthoDB" id="26719at2759"/>
<comment type="catalytic activity">
    <reaction evidence="8">
        <text>apo-[ACP] + acetyl-CoA = acetyl-[ACP] + adenosine 3',5'-bisphosphate + H(+)</text>
        <dbReference type="Rhea" id="RHEA:46564"/>
        <dbReference type="Rhea" id="RHEA-COMP:9621"/>
        <dbReference type="Rhea" id="RHEA-COMP:9690"/>
        <dbReference type="ChEBI" id="CHEBI:15378"/>
        <dbReference type="ChEBI" id="CHEBI:29999"/>
        <dbReference type="ChEBI" id="CHEBI:57288"/>
        <dbReference type="ChEBI" id="CHEBI:58343"/>
        <dbReference type="ChEBI" id="CHEBI:78446"/>
    </reaction>
    <physiologicalReaction direction="left-to-right" evidence="8">
        <dbReference type="Rhea" id="RHEA:46565"/>
    </physiologicalReaction>
</comment>
<accession>A0A811KM57</accession>
<keyword evidence="4" id="KW-0808">Transferase</keyword>
<dbReference type="InterPro" id="IPR055066">
    <property type="entry name" value="AASDHPPT_N"/>
</dbReference>
<sequence length="329" mass="38195">MRSSDKLLGRLKLIVGHFKTRKVHIQSQRQISKMGDATCRCRRWAFSLQKAMSDNNFEANYRKAIQCVDEGDYEKITGFRHKEDTLACLAGRLFLRRAVLDMAGTPWSEIEIQRTERGKPFIVKPENFNIGLNASHQGDYTVFATSCTEHVGVDVMRLDMARGNKTADQYITSMAKSASADELKNMRTQPTDAKKMTMFYRYWCLKEALLKATGQGIVEDLSRYDFRIDPQDRYGGRSTFLTSTYVLEDGRRLPQWHFEESFVDDTHSAAVCRDKKMPKHCEYTKDPEHRIFFRHVDLDWLLQGATVLNPSLNDIEEYNNFQQKPKKLF</sequence>
<dbReference type="InterPro" id="IPR037143">
    <property type="entry name" value="4-PPantetheinyl_Trfase_dom_sf"/>
</dbReference>
<organism evidence="11 12">
    <name type="scientific">Bursaphelenchus okinawaensis</name>
    <dbReference type="NCBI Taxonomy" id="465554"/>
    <lineage>
        <taxon>Eukaryota</taxon>
        <taxon>Metazoa</taxon>
        <taxon>Ecdysozoa</taxon>
        <taxon>Nematoda</taxon>
        <taxon>Chromadorea</taxon>
        <taxon>Rhabditida</taxon>
        <taxon>Tylenchina</taxon>
        <taxon>Tylenchomorpha</taxon>
        <taxon>Aphelenchoidea</taxon>
        <taxon>Aphelenchoididae</taxon>
        <taxon>Bursaphelenchus</taxon>
    </lineage>
</organism>
<reference evidence="11" key="1">
    <citation type="submission" date="2020-09" db="EMBL/GenBank/DDBJ databases">
        <authorList>
            <person name="Kikuchi T."/>
        </authorList>
    </citation>
    <scope>NUCLEOTIDE SEQUENCE</scope>
    <source>
        <strain evidence="11">SH1</strain>
    </source>
</reference>
<evidence type="ECO:0000256" key="2">
    <source>
        <dbReference type="ARBA" id="ARBA00013172"/>
    </source>
</evidence>
<dbReference type="Gene3D" id="3.90.470.20">
    <property type="entry name" value="4'-phosphopantetheinyl transferase domain"/>
    <property type="match status" value="2"/>
</dbReference>
<dbReference type="GO" id="GO:0019878">
    <property type="term" value="P:lysine biosynthetic process via aminoadipic acid"/>
    <property type="evidence" value="ECO:0007669"/>
    <property type="project" value="TreeGrafter"/>
</dbReference>
<dbReference type="GO" id="GO:0000287">
    <property type="term" value="F:magnesium ion binding"/>
    <property type="evidence" value="ECO:0007669"/>
    <property type="project" value="InterPro"/>
</dbReference>
<comment type="caution">
    <text evidence="11">The sequence shown here is derived from an EMBL/GenBank/DDBJ whole genome shotgun (WGS) entry which is preliminary data.</text>
</comment>
<keyword evidence="12" id="KW-1185">Reference proteome</keyword>
<dbReference type="GO" id="GO:0008897">
    <property type="term" value="F:holo-[acyl-carrier-protein] synthase activity"/>
    <property type="evidence" value="ECO:0007669"/>
    <property type="project" value="UniProtKB-EC"/>
</dbReference>
<evidence type="ECO:0000259" key="10">
    <source>
        <dbReference type="Pfam" id="PF22624"/>
    </source>
</evidence>
<dbReference type="FunFam" id="3.90.470.20:FF:000003">
    <property type="entry name" value="L-aminoadipate-semialdehyde dehydrogenase-phosphopantetheinyl transferase"/>
    <property type="match status" value="1"/>
</dbReference>
<feature type="domain" description="4'-phosphopantetheinyl transferase N-terminal" evidence="10">
    <location>
        <begin position="58"/>
        <end position="147"/>
    </location>
</feature>
<name>A0A811KM57_9BILA</name>
<dbReference type="PANTHER" id="PTHR12215">
    <property type="entry name" value="PHOSPHOPANTETHEINE TRANSFERASE"/>
    <property type="match status" value="1"/>
</dbReference>
<evidence type="ECO:0000256" key="5">
    <source>
        <dbReference type="ARBA" id="ARBA00030484"/>
    </source>
</evidence>
<evidence type="ECO:0000256" key="6">
    <source>
        <dbReference type="ARBA" id="ARBA00033443"/>
    </source>
</evidence>